<evidence type="ECO:0000313" key="2">
    <source>
        <dbReference type="EMBL" id="OCF59703.1"/>
    </source>
</evidence>
<protein>
    <submittedName>
        <fullName evidence="2">Uncharacterized protein</fullName>
    </submittedName>
</protein>
<organism evidence="2 3">
    <name type="scientific">Kwoniella mangroviensis CBS 10435</name>
    <dbReference type="NCBI Taxonomy" id="1331196"/>
    <lineage>
        <taxon>Eukaryota</taxon>
        <taxon>Fungi</taxon>
        <taxon>Dikarya</taxon>
        <taxon>Basidiomycota</taxon>
        <taxon>Agaricomycotina</taxon>
        <taxon>Tremellomycetes</taxon>
        <taxon>Tremellales</taxon>
        <taxon>Cryptococcaceae</taxon>
        <taxon>Kwoniella</taxon>
    </lineage>
</organism>
<feature type="compositionally biased region" description="Polar residues" evidence="1">
    <location>
        <begin position="1"/>
        <end position="10"/>
    </location>
</feature>
<dbReference type="Proteomes" id="UP000092583">
    <property type="component" value="Unassembled WGS sequence"/>
</dbReference>
<evidence type="ECO:0000256" key="1">
    <source>
        <dbReference type="SAM" id="MobiDB-lite"/>
    </source>
</evidence>
<sequence>MRLISPSTTLPEDASISRTESYETKPASSFYNFRQISQEMDNAPLNEAHLPPSEKVWSYYADEGRSRTLRHEYTEFIDSVHNTTGTQERSTVDILGSGQKGECDTCDIDRPEVDSNEELEYPRTRLVLIRDATLSLPDYAGQGLDYRMTHHLPTCLAQASSRDVFNKFRNHASTQTVSLTDVNRWLEESMVDHLPKIFQCDYKSLVECADLSGERTGVPMRWVILGDGIEGTTLIHPKAGDGKNPAMMPELQLRFSSAWSVFKREEEDE</sequence>
<dbReference type="EMBL" id="KI669460">
    <property type="protein sequence ID" value="OCF59703.1"/>
    <property type="molecule type" value="Genomic_DNA"/>
</dbReference>
<dbReference type="AlphaFoldDB" id="A0A1B9IVZ8"/>
<reference evidence="2 3" key="1">
    <citation type="submission" date="2013-07" db="EMBL/GenBank/DDBJ databases">
        <title>The Genome Sequence of Kwoniella mangroviensis CBS10435.</title>
        <authorList>
            <consortium name="The Broad Institute Genome Sequencing Platform"/>
            <person name="Cuomo C."/>
            <person name="Litvintseva A."/>
            <person name="Chen Y."/>
            <person name="Heitman J."/>
            <person name="Sun S."/>
            <person name="Springer D."/>
            <person name="Dromer F."/>
            <person name="Young S.K."/>
            <person name="Zeng Q."/>
            <person name="Gargeya S."/>
            <person name="Fitzgerald M."/>
            <person name="Abouelleil A."/>
            <person name="Alvarado L."/>
            <person name="Berlin A.M."/>
            <person name="Chapman S.B."/>
            <person name="Dewar J."/>
            <person name="Goldberg J."/>
            <person name="Griggs A."/>
            <person name="Gujja S."/>
            <person name="Hansen M."/>
            <person name="Howarth C."/>
            <person name="Imamovic A."/>
            <person name="Larimer J."/>
            <person name="McCowan C."/>
            <person name="Murphy C."/>
            <person name="Pearson M."/>
            <person name="Priest M."/>
            <person name="Roberts A."/>
            <person name="Saif S."/>
            <person name="Shea T."/>
            <person name="Sykes S."/>
            <person name="Wortman J."/>
            <person name="Nusbaum C."/>
            <person name="Birren B."/>
        </authorList>
    </citation>
    <scope>NUCLEOTIDE SEQUENCE [LARGE SCALE GENOMIC DNA]</scope>
    <source>
        <strain evidence="2 3">CBS 10435</strain>
    </source>
</reference>
<dbReference type="OrthoDB" id="10489359at2759"/>
<evidence type="ECO:0000313" key="3">
    <source>
        <dbReference type="Proteomes" id="UP000092583"/>
    </source>
</evidence>
<name>A0A1B9IVZ8_9TREE</name>
<keyword evidence="3" id="KW-1185">Reference proteome</keyword>
<reference evidence="3" key="2">
    <citation type="submission" date="2013-12" db="EMBL/GenBank/DDBJ databases">
        <title>Evolution of pathogenesis and genome organization in the Tremellales.</title>
        <authorList>
            <person name="Cuomo C."/>
            <person name="Litvintseva A."/>
            <person name="Heitman J."/>
            <person name="Chen Y."/>
            <person name="Sun S."/>
            <person name="Springer D."/>
            <person name="Dromer F."/>
            <person name="Young S."/>
            <person name="Zeng Q."/>
            <person name="Chapman S."/>
            <person name="Gujja S."/>
            <person name="Saif S."/>
            <person name="Birren B."/>
        </authorList>
    </citation>
    <scope>NUCLEOTIDE SEQUENCE [LARGE SCALE GENOMIC DNA]</scope>
    <source>
        <strain evidence="3">CBS 10435</strain>
    </source>
</reference>
<accession>A0A1B9IVZ8</accession>
<gene>
    <name evidence="2" type="ORF">L486_02375</name>
</gene>
<feature type="region of interest" description="Disordered" evidence="1">
    <location>
        <begin position="1"/>
        <end position="22"/>
    </location>
</feature>
<proteinExistence type="predicted"/>